<reference evidence="2" key="1">
    <citation type="journal article" date="2019" name="Environ. Microbiol.">
        <title>Fungal ecological strategies reflected in gene transcription - a case study of two litter decomposers.</title>
        <authorList>
            <person name="Barbi F."/>
            <person name="Kohler A."/>
            <person name="Barry K."/>
            <person name="Baskaran P."/>
            <person name="Daum C."/>
            <person name="Fauchery L."/>
            <person name="Ihrmark K."/>
            <person name="Kuo A."/>
            <person name="LaButti K."/>
            <person name="Lipzen A."/>
            <person name="Morin E."/>
            <person name="Grigoriev I.V."/>
            <person name="Henrissat B."/>
            <person name="Lindahl B."/>
            <person name="Martin F."/>
        </authorList>
    </citation>
    <scope>NUCLEOTIDE SEQUENCE</scope>
    <source>
        <strain evidence="2">JB14</strain>
    </source>
</reference>
<name>A0A6A4H0J1_9AGAR</name>
<organism evidence="2 3">
    <name type="scientific">Gymnopus androsaceus JB14</name>
    <dbReference type="NCBI Taxonomy" id="1447944"/>
    <lineage>
        <taxon>Eukaryota</taxon>
        <taxon>Fungi</taxon>
        <taxon>Dikarya</taxon>
        <taxon>Basidiomycota</taxon>
        <taxon>Agaricomycotina</taxon>
        <taxon>Agaricomycetes</taxon>
        <taxon>Agaricomycetidae</taxon>
        <taxon>Agaricales</taxon>
        <taxon>Marasmiineae</taxon>
        <taxon>Omphalotaceae</taxon>
        <taxon>Gymnopus</taxon>
    </lineage>
</organism>
<feature type="non-terminal residue" evidence="2">
    <location>
        <position position="1"/>
    </location>
</feature>
<dbReference type="EMBL" id="ML769648">
    <property type="protein sequence ID" value="KAE9390717.1"/>
    <property type="molecule type" value="Genomic_DNA"/>
</dbReference>
<proteinExistence type="predicted"/>
<evidence type="ECO:0000313" key="2">
    <source>
        <dbReference type="EMBL" id="KAE9390717.1"/>
    </source>
</evidence>
<feature type="region of interest" description="Disordered" evidence="1">
    <location>
        <begin position="67"/>
        <end position="88"/>
    </location>
</feature>
<evidence type="ECO:0000313" key="3">
    <source>
        <dbReference type="Proteomes" id="UP000799118"/>
    </source>
</evidence>
<dbReference type="OrthoDB" id="2756003at2759"/>
<evidence type="ECO:0000256" key="1">
    <source>
        <dbReference type="SAM" id="MobiDB-lite"/>
    </source>
</evidence>
<dbReference type="Proteomes" id="UP000799118">
    <property type="component" value="Unassembled WGS sequence"/>
</dbReference>
<gene>
    <name evidence="2" type="ORF">BT96DRAFT_1001993</name>
</gene>
<feature type="compositionally biased region" description="Polar residues" evidence="1">
    <location>
        <begin position="68"/>
        <end position="85"/>
    </location>
</feature>
<dbReference type="AlphaFoldDB" id="A0A6A4H0J1"/>
<keyword evidence="3" id="KW-1185">Reference proteome</keyword>
<protein>
    <submittedName>
        <fullName evidence="2">Uncharacterized protein</fullName>
    </submittedName>
</protein>
<accession>A0A6A4H0J1</accession>
<sequence length="258" mass="29084">ALEVGAEPLSFVRFQRPGVLLAEELQAQHPTPVLRRPQTCKGATSRNVIQKDFTYFQGRFGEDIVARDTSTLSRETQGTASSGPDTSMDFDISNLNSIVPAWKDKKYEGLIPDDVCREVLEEIFCMSFKEELLLLDRYLYTVKSRDSEEGEVLDDLDASTREERNIKVIGAVILDTDVLGGASASVDTRQNAFYGLFKVMNGWTKGPSLPDGSYRAGEKLSEMVSEEDLKFGEYCLAYHYILTYANFFKWPPTLPYRL</sequence>